<comment type="subcellular location">
    <subcellularLocation>
        <location evidence="1">Membrane</location>
        <topology evidence="1">Multi-pass membrane protein</topology>
    </subcellularLocation>
</comment>
<dbReference type="SUPFAM" id="SSF161111">
    <property type="entry name" value="Cation efflux protein transmembrane domain-like"/>
    <property type="match status" value="1"/>
</dbReference>
<evidence type="ECO:0000256" key="3">
    <source>
        <dbReference type="ARBA" id="ARBA00022692"/>
    </source>
</evidence>
<feature type="transmembrane region" description="Helical" evidence="6">
    <location>
        <begin position="31"/>
        <end position="55"/>
    </location>
</feature>
<dbReference type="SUPFAM" id="SSF160240">
    <property type="entry name" value="Cation efflux protein cytoplasmic domain-like"/>
    <property type="match status" value="1"/>
</dbReference>
<protein>
    <submittedName>
        <fullName evidence="10">ZT_dimer domain-containing protein</fullName>
    </submittedName>
</protein>
<dbReference type="InterPro" id="IPR027469">
    <property type="entry name" value="Cation_efflux_TMD_sf"/>
</dbReference>
<keyword evidence="3 6" id="KW-0812">Transmembrane</keyword>
<dbReference type="InterPro" id="IPR027470">
    <property type="entry name" value="Cation_efflux_CTD"/>
</dbReference>
<keyword evidence="4 6" id="KW-1133">Transmembrane helix</keyword>
<feature type="domain" description="Cation efflux protein transmembrane" evidence="7">
    <location>
        <begin position="2"/>
        <end position="153"/>
    </location>
</feature>
<evidence type="ECO:0000313" key="9">
    <source>
        <dbReference type="Proteomes" id="UP000095281"/>
    </source>
</evidence>
<evidence type="ECO:0000259" key="7">
    <source>
        <dbReference type="Pfam" id="PF01545"/>
    </source>
</evidence>
<dbReference type="Pfam" id="PF16916">
    <property type="entry name" value="ZT_dimer"/>
    <property type="match status" value="1"/>
</dbReference>
<dbReference type="GO" id="GO:0008324">
    <property type="term" value="F:monoatomic cation transmembrane transporter activity"/>
    <property type="evidence" value="ECO:0007669"/>
    <property type="project" value="InterPro"/>
</dbReference>
<dbReference type="WBParaSite" id="MhA1_Contig732.frz3.fgene2">
    <property type="protein sequence ID" value="MhA1_Contig732.frz3.fgene2"/>
    <property type="gene ID" value="MhA1_Contig732.frz3.fgene2"/>
</dbReference>
<evidence type="ECO:0000256" key="4">
    <source>
        <dbReference type="ARBA" id="ARBA00022989"/>
    </source>
</evidence>
<organism evidence="9 10">
    <name type="scientific">Meloidogyne hapla</name>
    <name type="common">Root-knot nematode worm</name>
    <dbReference type="NCBI Taxonomy" id="6305"/>
    <lineage>
        <taxon>Eukaryota</taxon>
        <taxon>Metazoa</taxon>
        <taxon>Ecdysozoa</taxon>
        <taxon>Nematoda</taxon>
        <taxon>Chromadorea</taxon>
        <taxon>Rhabditida</taxon>
        <taxon>Tylenchina</taxon>
        <taxon>Tylenchomorpha</taxon>
        <taxon>Tylenchoidea</taxon>
        <taxon>Meloidogynidae</taxon>
        <taxon>Meloidogyninae</taxon>
        <taxon>Meloidogyne</taxon>
    </lineage>
</organism>
<feature type="domain" description="Cation efflux protein cytoplasmic" evidence="8">
    <location>
        <begin position="162"/>
        <end position="236"/>
    </location>
</feature>
<dbReference type="OMA" id="MESHFGF"/>
<feature type="transmembrane region" description="Helical" evidence="6">
    <location>
        <begin position="131"/>
        <end position="149"/>
    </location>
</feature>
<evidence type="ECO:0000256" key="6">
    <source>
        <dbReference type="SAM" id="Phobius"/>
    </source>
</evidence>
<reference evidence="10" key="1">
    <citation type="submission" date="2016-11" db="UniProtKB">
        <authorList>
            <consortium name="WormBaseParasite"/>
        </authorList>
    </citation>
    <scope>IDENTIFICATION</scope>
</reference>
<name>A0A1I8BW97_MELHA</name>
<dbReference type="Proteomes" id="UP000095281">
    <property type="component" value="Unplaced"/>
</dbReference>
<evidence type="ECO:0000256" key="2">
    <source>
        <dbReference type="ARBA" id="ARBA00022448"/>
    </source>
</evidence>
<dbReference type="PANTHER" id="PTHR43840">
    <property type="entry name" value="MITOCHONDRIAL METAL TRANSPORTER 1-RELATED"/>
    <property type="match status" value="1"/>
</dbReference>
<dbReference type="InterPro" id="IPR036837">
    <property type="entry name" value="Cation_efflux_CTD_sf"/>
</dbReference>
<keyword evidence="9" id="KW-1185">Reference proteome</keyword>
<dbReference type="Pfam" id="PF01545">
    <property type="entry name" value="Cation_efflux"/>
    <property type="match status" value="1"/>
</dbReference>
<dbReference type="GO" id="GO:0016020">
    <property type="term" value="C:membrane"/>
    <property type="evidence" value="ECO:0007669"/>
    <property type="project" value="UniProtKB-SubCell"/>
</dbReference>
<keyword evidence="2" id="KW-0813">Transport</keyword>
<dbReference type="PANTHER" id="PTHR43840:SF17">
    <property type="entry name" value="CATION EFFLUX PROTEIN CYTOPLASMIC DOMAIN-CONTAINING PROTEIN"/>
    <property type="match status" value="1"/>
</dbReference>
<dbReference type="InterPro" id="IPR050291">
    <property type="entry name" value="CDF_Transporter"/>
</dbReference>
<dbReference type="Gene3D" id="1.20.1510.10">
    <property type="entry name" value="Cation efflux protein transmembrane domain"/>
    <property type="match status" value="1"/>
</dbReference>
<dbReference type="InterPro" id="IPR058533">
    <property type="entry name" value="Cation_efflux_TM"/>
</dbReference>
<evidence type="ECO:0000256" key="1">
    <source>
        <dbReference type="ARBA" id="ARBA00004141"/>
    </source>
</evidence>
<keyword evidence="5 6" id="KW-0472">Membrane</keyword>
<dbReference type="Gene3D" id="3.30.70.1350">
    <property type="entry name" value="Cation efflux protein, cytoplasmic domain"/>
    <property type="match status" value="1"/>
</dbReference>
<proteinExistence type="predicted"/>
<accession>A0A1I8BW97</accession>
<sequence>MDLTTSVIVQTSVWAINNTNMLNYPRGRERLEIVSVIVCSTIMGVANIMMIVQSAEAIISNDVNPEATIPTIAILLGGITIRIILLAICYSKSSQGCKLMGLDLRNDILTSVVALTCAIIGDRFWPLADPIGAIVVCSFIAISWMANVFSTIPLMIGRRAEQEAISRILRIAIQHDDRIKHIDHMMVYHLGERALVELHVVLDEHLPLKLTHDLTEALERKIRSLEFVERVFIHVDYQCDGWLGGH</sequence>
<dbReference type="AlphaFoldDB" id="A0A1I8BW97"/>
<feature type="transmembrane region" description="Helical" evidence="6">
    <location>
        <begin position="67"/>
        <end position="88"/>
    </location>
</feature>
<evidence type="ECO:0000313" key="10">
    <source>
        <dbReference type="WBParaSite" id="MhA1_Contig732.frz3.fgene2"/>
    </source>
</evidence>
<evidence type="ECO:0000259" key="8">
    <source>
        <dbReference type="Pfam" id="PF16916"/>
    </source>
</evidence>
<evidence type="ECO:0000256" key="5">
    <source>
        <dbReference type="ARBA" id="ARBA00023136"/>
    </source>
</evidence>